<organism evidence="7 8">
    <name type="scientific">Anaerotruncus colihominis</name>
    <dbReference type="NCBI Taxonomy" id="169435"/>
    <lineage>
        <taxon>Bacteria</taxon>
        <taxon>Bacillati</taxon>
        <taxon>Bacillota</taxon>
        <taxon>Clostridia</taxon>
        <taxon>Eubacteriales</taxon>
        <taxon>Oscillospiraceae</taxon>
        <taxon>Anaerotruncus</taxon>
    </lineage>
</organism>
<dbReference type="RefSeq" id="WP_006873223.1">
    <property type="nucleotide sequence ID" value="NZ_DBGEJG010000009.1"/>
</dbReference>
<accession>A0A3E3IHT1</accession>
<keyword evidence="5 6" id="KW-0472">Membrane</keyword>
<feature type="transmembrane region" description="Helical" evidence="6">
    <location>
        <begin position="257"/>
        <end position="290"/>
    </location>
</feature>
<evidence type="ECO:0000256" key="4">
    <source>
        <dbReference type="ARBA" id="ARBA00022989"/>
    </source>
</evidence>
<dbReference type="InterPro" id="IPR001851">
    <property type="entry name" value="ABC_transp_permease"/>
</dbReference>
<feature type="transmembrane region" description="Helical" evidence="6">
    <location>
        <begin position="21"/>
        <end position="38"/>
    </location>
</feature>
<evidence type="ECO:0000256" key="5">
    <source>
        <dbReference type="ARBA" id="ARBA00023136"/>
    </source>
</evidence>
<feature type="transmembrane region" description="Helical" evidence="6">
    <location>
        <begin position="101"/>
        <end position="122"/>
    </location>
</feature>
<name>A0A3E3IHT1_9FIRM</name>
<dbReference type="GO" id="GO:0005886">
    <property type="term" value="C:plasma membrane"/>
    <property type="evidence" value="ECO:0007669"/>
    <property type="project" value="UniProtKB-SubCell"/>
</dbReference>
<keyword evidence="4 6" id="KW-1133">Transmembrane helix</keyword>
<protein>
    <submittedName>
        <fullName evidence="7">ABC transporter permease</fullName>
    </submittedName>
</protein>
<dbReference type="AlphaFoldDB" id="A0A3E3IHT1"/>
<comment type="subcellular location">
    <subcellularLocation>
        <location evidence="1">Cell membrane</location>
        <topology evidence="1">Multi-pass membrane protein</topology>
    </subcellularLocation>
</comment>
<reference evidence="7 8" key="1">
    <citation type="submission" date="2018-08" db="EMBL/GenBank/DDBJ databases">
        <title>A genome reference for cultivated species of the human gut microbiota.</title>
        <authorList>
            <person name="Zou Y."/>
            <person name="Xue W."/>
            <person name="Luo G."/>
        </authorList>
    </citation>
    <scope>NUCLEOTIDE SEQUENCE [LARGE SCALE GENOMIC DNA]</scope>
    <source>
        <strain evidence="7 8">TF05-12AC</strain>
    </source>
</reference>
<evidence type="ECO:0000313" key="7">
    <source>
        <dbReference type="EMBL" id="RGE66624.1"/>
    </source>
</evidence>
<evidence type="ECO:0000256" key="1">
    <source>
        <dbReference type="ARBA" id="ARBA00004651"/>
    </source>
</evidence>
<dbReference type="Proteomes" id="UP000260828">
    <property type="component" value="Unassembled WGS sequence"/>
</dbReference>
<sequence>METKLASGRIRRFLHERTQQAALLGVILIVSILVQLRTGGSFLTASNLNEMMREASMLIIVSVGMMIVIVGGGIDLSVGSVMGLSGMIAALTLRANPQMPVIAVFLVAMGVGLICGVITGFVVAELRIFPLIGTLGTCDILRGVIYWFSNGEWVGQSDMTPGFLSIATDKLLGINCMVWFAAGAVIFGTILMGHTRLGRHIYAVGNSEHCAKISGINTVKVKWISYIFSGVLAGLAGVLWVCKYANAQGTTATGYELNVIASVVLGGVSIKGGAGTIFGVVLGSLLFGILNNILPLIQVSSFWQRAIRGAVILLAVIINSLVARRAAKRAMERREIDETA</sequence>
<dbReference type="PANTHER" id="PTHR32196">
    <property type="entry name" value="ABC TRANSPORTER PERMEASE PROTEIN YPHD-RELATED-RELATED"/>
    <property type="match status" value="1"/>
</dbReference>
<comment type="caution">
    <text evidence="7">The sequence shown here is derived from an EMBL/GenBank/DDBJ whole genome shotgun (WGS) entry which is preliminary data.</text>
</comment>
<dbReference type="Pfam" id="PF02653">
    <property type="entry name" value="BPD_transp_2"/>
    <property type="match status" value="1"/>
</dbReference>
<feature type="transmembrane region" description="Helical" evidence="6">
    <location>
        <begin position="58"/>
        <end position="89"/>
    </location>
</feature>
<feature type="transmembrane region" description="Helical" evidence="6">
    <location>
        <begin position="302"/>
        <end position="323"/>
    </location>
</feature>
<gene>
    <name evidence="7" type="ORF">DXC40_12670</name>
</gene>
<feature type="transmembrane region" description="Helical" evidence="6">
    <location>
        <begin position="170"/>
        <end position="192"/>
    </location>
</feature>
<evidence type="ECO:0000313" key="8">
    <source>
        <dbReference type="Proteomes" id="UP000260828"/>
    </source>
</evidence>
<proteinExistence type="predicted"/>
<feature type="transmembrane region" description="Helical" evidence="6">
    <location>
        <begin position="223"/>
        <end position="245"/>
    </location>
</feature>
<dbReference type="GO" id="GO:0022857">
    <property type="term" value="F:transmembrane transporter activity"/>
    <property type="evidence" value="ECO:0007669"/>
    <property type="project" value="InterPro"/>
</dbReference>
<evidence type="ECO:0000256" key="3">
    <source>
        <dbReference type="ARBA" id="ARBA00022692"/>
    </source>
</evidence>
<dbReference type="CDD" id="cd06579">
    <property type="entry name" value="TM_PBP1_transp_AraH_like"/>
    <property type="match status" value="1"/>
</dbReference>
<dbReference type="PANTHER" id="PTHR32196:SF72">
    <property type="entry name" value="RIBOSE IMPORT PERMEASE PROTEIN RBSC"/>
    <property type="match status" value="1"/>
</dbReference>
<dbReference type="EMBL" id="QVME01000007">
    <property type="protein sequence ID" value="RGE66624.1"/>
    <property type="molecule type" value="Genomic_DNA"/>
</dbReference>
<keyword evidence="2" id="KW-1003">Cell membrane</keyword>
<evidence type="ECO:0000256" key="2">
    <source>
        <dbReference type="ARBA" id="ARBA00022475"/>
    </source>
</evidence>
<keyword evidence="3 6" id="KW-0812">Transmembrane</keyword>
<feature type="transmembrane region" description="Helical" evidence="6">
    <location>
        <begin position="128"/>
        <end position="149"/>
    </location>
</feature>
<evidence type="ECO:0000256" key="6">
    <source>
        <dbReference type="SAM" id="Phobius"/>
    </source>
</evidence>